<name>A0A0F7ZZ76_9HYPO</name>
<evidence type="ECO:0000313" key="1">
    <source>
        <dbReference type="EMBL" id="KJZ73737.1"/>
    </source>
</evidence>
<organism evidence="1 2">
    <name type="scientific">Hirsutella minnesotensis 3608</name>
    <dbReference type="NCBI Taxonomy" id="1043627"/>
    <lineage>
        <taxon>Eukaryota</taxon>
        <taxon>Fungi</taxon>
        <taxon>Dikarya</taxon>
        <taxon>Ascomycota</taxon>
        <taxon>Pezizomycotina</taxon>
        <taxon>Sordariomycetes</taxon>
        <taxon>Hypocreomycetidae</taxon>
        <taxon>Hypocreales</taxon>
        <taxon>Ophiocordycipitaceae</taxon>
        <taxon>Hirsutella</taxon>
    </lineage>
</organism>
<keyword evidence="2" id="KW-1185">Reference proteome</keyword>
<accession>A0A0F7ZZ76</accession>
<evidence type="ECO:0000313" key="2">
    <source>
        <dbReference type="Proteomes" id="UP000054481"/>
    </source>
</evidence>
<dbReference type="Proteomes" id="UP000054481">
    <property type="component" value="Unassembled WGS sequence"/>
</dbReference>
<proteinExistence type="predicted"/>
<dbReference type="AlphaFoldDB" id="A0A0F7ZZ76"/>
<reference evidence="1 2" key="1">
    <citation type="journal article" date="2014" name="Genome Biol. Evol.">
        <title>Comparative genomics and transcriptomics analyses reveal divergent lifestyle features of nematode endoparasitic fungus Hirsutella minnesotensis.</title>
        <authorList>
            <person name="Lai Y."/>
            <person name="Liu K."/>
            <person name="Zhang X."/>
            <person name="Zhang X."/>
            <person name="Li K."/>
            <person name="Wang N."/>
            <person name="Shu C."/>
            <person name="Wu Y."/>
            <person name="Wang C."/>
            <person name="Bushley K.E."/>
            <person name="Xiang M."/>
            <person name="Liu X."/>
        </authorList>
    </citation>
    <scope>NUCLEOTIDE SEQUENCE [LARGE SCALE GENOMIC DNA]</scope>
    <source>
        <strain evidence="1 2">3608</strain>
    </source>
</reference>
<sequence length="172" mass="19163">MNLQRSNEMVIKDKTPWWRADCRGWHPLPANQPSPASDQLATTDLNIIELEVHHVERADDAGLQDRRKNGCRAGLYTAQWTIISRHTTPTHPHGMLLYGVPRRDTNANASVNIAPTRGAAIAPSSMSSSILMVDEPPPETMTSAYQTHVSKMLQTVTNISRHLTSGFPFNRN</sequence>
<dbReference type="EMBL" id="KQ030532">
    <property type="protein sequence ID" value="KJZ73737.1"/>
    <property type="molecule type" value="Genomic_DNA"/>
</dbReference>
<gene>
    <name evidence="1" type="ORF">HIM_06855</name>
</gene>
<protein>
    <submittedName>
        <fullName evidence="1">Uncharacterized protein</fullName>
    </submittedName>
</protein>